<evidence type="ECO:0000313" key="2">
    <source>
        <dbReference type="EMBL" id="NMH67135.1"/>
    </source>
</evidence>
<dbReference type="Gene3D" id="3.10.450.50">
    <property type="match status" value="1"/>
</dbReference>
<dbReference type="EMBL" id="JAAXYH010000023">
    <property type="protein sequence ID" value="NMH67135.1"/>
    <property type="molecule type" value="Genomic_DNA"/>
</dbReference>
<dbReference type="PANTHER" id="PTHR41252">
    <property type="entry name" value="BLR2505 PROTEIN"/>
    <property type="match status" value="1"/>
</dbReference>
<comment type="caution">
    <text evidence="2">The sequence shown here is derived from an EMBL/GenBank/DDBJ whole genome shotgun (WGS) entry which is preliminary data.</text>
</comment>
<name>A0A972FW26_9GAMM</name>
<dbReference type="Proteomes" id="UP000737113">
    <property type="component" value="Unassembled WGS sequence"/>
</dbReference>
<protein>
    <submittedName>
        <fullName evidence="2">SnoaL-like domain-containing protein</fullName>
    </submittedName>
</protein>
<organism evidence="2 3">
    <name type="scientific">Shewanella salipaludis</name>
    <dbReference type="NCBI Taxonomy" id="2723052"/>
    <lineage>
        <taxon>Bacteria</taxon>
        <taxon>Pseudomonadati</taxon>
        <taxon>Pseudomonadota</taxon>
        <taxon>Gammaproteobacteria</taxon>
        <taxon>Alteromonadales</taxon>
        <taxon>Shewanellaceae</taxon>
        <taxon>Shewanella</taxon>
    </lineage>
</organism>
<sequence length="132" mass="15278">MKEVEKNADRVWRGYQAFNSGDMDTLAELIHENATWHTPGRSSFAGDYRGREAIFALFGRYKNETDGSFKAKLLHLFTSDDGRVVGEHRNIAQRNGKRLEVDCCIVFKFKDGWVMDAKEYVDDLYALDEFWA</sequence>
<dbReference type="RefSeq" id="WP_169565908.1">
    <property type="nucleotide sequence ID" value="NZ_JAAXYH010000023.1"/>
</dbReference>
<evidence type="ECO:0000259" key="1">
    <source>
        <dbReference type="Pfam" id="PF12680"/>
    </source>
</evidence>
<feature type="domain" description="SnoaL-like" evidence="1">
    <location>
        <begin position="14"/>
        <end position="112"/>
    </location>
</feature>
<dbReference type="InterPro" id="IPR032710">
    <property type="entry name" value="NTF2-like_dom_sf"/>
</dbReference>
<accession>A0A972FW26</accession>
<keyword evidence="3" id="KW-1185">Reference proteome</keyword>
<dbReference type="Pfam" id="PF12680">
    <property type="entry name" value="SnoaL_2"/>
    <property type="match status" value="1"/>
</dbReference>
<dbReference type="SUPFAM" id="SSF54427">
    <property type="entry name" value="NTF2-like"/>
    <property type="match status" value="1"/>
</dbReference>
<dbReference type="CDD" id="cd00531">
    <property type="entry name" value="NTF2_like"/>
    <property type="match status" value="1"/>
</dbReference>
<proteinExistence type="predicted"/>
<dbReference type="InterPro" id="IPR037401">
    <property type="entry name" value="SnoaL-like"/>
</dbReference>
<dbReference type="AlphaFoldDB" id="A0A972FW26"/>
<dbReference type="PANTHER" id="PTHR41252:SF1">
    <property type="entry name" value="BLR2505 PROTEIN"/>
    <property type="match status" value="1"/>
</dbReference>
<evidence type="ECO:0000313" key="3">
    <source>
        <dbReference type="Proteomes" id="UP000737113"/>
    </source>
</evidence>
<gene>
    <name evidence="2" type="ORF">HC757_18440</name>
</gene>
<reference evidence="2" key="1">
    <citation type="submission" date="2020-04" db="EMBL/GenBank/DDBJ databases">
        <title>Description of Shewanella salipaludis sp. nov., isolated from a salt marsh.</title>
        <authorList>
            <person name="Park S."/>
            <person name="Yoon J.-H."/>
        </authorList>
    </citation>
    <scope>NUCLEOTIDE SEQUENCE</scope>
    <source>
        <strain evidence="2">SHSM-M6</strain>
    </source>
</reference>